<dbReference type="EMBL" id="JWZT01002214">
    <property type="protein sequence ID" value="KII70020.1"/>
    <property type="molecule type" value="Genomic_DNA"/>
</dbReference>
<dbReference type="Proteomes" id="UP000031668">
    <property type="component" value="Unassembled WGS sequence"/>
</dbReference>
<evidence type="ECO:0000313" key="2">
    <source>
        <dbReference type="EMBL" id="KII70020.1"/>
    </source>
</evidence>
<accession>A0A0C2N0Z1</accession>
<dbReference type="AlphaFoldDB" id="A0A0C2N0Z1"/>
<keyword evidence="3" id="KW-1185">Reference proteome</keyword>
<feature type="region of interest" description="Disordered" evidence="1">
    <location>
        <begin position="1"/>
        <end position="29"/>
    </location>
</feature>
<protein>
    <submittedName>
        <fullName evidence="2">Uncharacterized protein</fullName>
    </submittedName>
</protein>
<sequence>MLRVNPEKSALALRDTGPPQTGKSGCVHSKKKTFRSRRASYLKRSECPQCSNVNQRVCPEPQVDYCPADKHDRAKETIAHCSLEYKPGEFFSVDKAVLTFREYVGQNHLDILIVSPELRTIWIVECQLLTFTSSTRLGASKTHSYVHWANTLKQAWLYRNIVVTDVFLPLSSNDRAIIDLAHVVHDPRVFAGHCHKANINFAIIILKCFGCGGVKRLSREGTRPE</sequence>
<comment type="caution">
    <text evidence="2">The sequence shown here is derived from an EMBL/GenBank/DDBJ whole genome shotgun (WGS) entry which is preliminary data.</text>
</comment>
<proteinExistence type="predicted"/>
<gene>
    <name evidence="2" type="ORF">RF11_01325</name>
</gene>
<evidence type="ECO:0000313" key="3">
    <source>
        <dbReference type="Proteomes" id="UP000031668"/>
    </source>
</evidence>
<evidence type="ECO:0000256" key="1">
    <source>
        <dbReference type="SAM" id="MobiDB-lite"/>
    </source>
</evidence>
<reference evidence="2 3" key="1">
    <citation type="journal article" date="2014" name="Genome Biol. Evol.">
        <title>The genome of the myxosporean Thelohanellus kitauei shows adaptations to nutrient acquisition within its fish host.</title>
        <authorList>
            <person name="Yang Y."/>
            <person name="Xiong J."/>
            <person name="Zhou Z."/>
            <person name="Huo F."/>
            <person name="Miao W."/>
            <person name="Ran C."/>
            <person name="Liu Y."/>
            <person name="Zhang J."/>
            <person name="Feng J."/>
            <person name="Wang M."/>
            <person name="Wang M."/>
            <person name="Wang L."/>
            <person name="Yao B."/>
        </authorList>
    </citation>
    <scope>NUCLEOTIDE SEQUENCE [LARGE SCALE GENOMIC DNA]</scope>
    <source>
        <strain evidence="2">Wuqing</strain>
    </source>
</reference>
<name>A0A0C2N0Z1_THEKT</name>
<organism evidence="2 3">
    <name type="scientific">Thelohanellus kitauei</name>
    <name type="common">Myxosporean</name>
    <dbReference type="NCBI Taxonomy" id="669202"/>
    <lineage>
        <taxon>Eukaryota</taxon>
        <taxon>Metazoa</taxon>
        <taxon>Cnidaria</taxon>
        <taxon>Myxozoa</taxon>
        <taxon>Myxosporea</taxon>
        <taxon>Bivalvulida</taxon>
        <taxon>Platysporina</taxon>
        <taxon>Myxobolidae</taxon>
        <taxon>Thelohanellus</taxon>
    </lineage>
</organism>